<evidence type="ECO:0000256" key="5">
    <source>
        <dbReference type="ARBA" id="ARBA00022764"/>
    </source>
</evidence>
<evidence type="ECO:0000256" key="3">
    <source>
        <dbReference type="ARBA" id="ARBA00022679"/>
    </source>
</evidence>
<evidence type="ECO:0000313" key="9">
    <source>
        <dbReference type="EMBL" id="MBC3920994.1"/>
    </source>
</evidence>
<dbReference type="SUPFAM" id="SSF52266">
    <property type="entry name" value="SGNH hydrolase"/>
    <property type="match status" value="1"/>
</dbReference>
<feature type="domain" description="AlgX/AlgJ SGNH hydrolase-like" evidence="8">
    <location>
        <begin position="34"/>
        <end position="301"/>
    </location>
</feature>
<sequence length="449" mass="49248">MLRPYLHLASWLTTSLIAVSLSTLPASAQEAAAIEGKHDWLFYRYEWTTSADLAASNTSLDLIKGFNQALKDNGITLVVAMVPLKARIYQAHLPDQNKLNPYMAGNYQRMAQVLNSAGVKVIDLNTSFLQNVKSQPDKNLFFRLDSHWSAQGAMLAADTATISMETDATLKAILRTIPTEKFSVRWTQQAIATVSRDLVNQLPKNAATYAPEMVYDVEVSKAAGSNNLLGDAPVTLISLVGSSYSKPWTRFPDLLKYSLQKDVLTVAVGADQGSWVGMESYLRDDAFRNNPPKLLIWEMPERDMRAPPAFPYREERYRSDNLEWLQRVSALVQQQCRPSPVTASLPGATKNGELNIQLSPASDGLDYLQAQVSSKTSQTLTLEAMKGDVGGRKSSQAVPVNGDATTHSLVFALPRDGKTYTGVKITASEPGAISITELKMCRATAVSLK</sequence>
<feature type="chain" id="PRO_5046895459" description="AlgX/AlgJ SGNH hydrolase-like domain-containing protein" evidence="7">
    <location>
        <begin position="29"/>
        <end position="449"/>
    </location>
</feature>
<organism evidence="9 10">
    <name type="scientific">Undibacterium hunanense</name>
    <dbReference type="NCBI Taxonomy" id="2762292"/>
    <lineage>
        <taxon>Bacteria</taxon>
        <taxon>Pseudomonadati</taxon>
        <taxon>Pseudomonadota</taxon>
        <taxon>Betaproteobacteria</taxon>
        <taxon>Burkholderiales</taxon>
        <taxon>Oxalobacteraceae</taxon>
        <taxon>Undibacterium</taxon>
    </lineage>
</organism>
<accession>A0ABR6ZZ19</accession>
<dbReference type="EMBL" id="JACOGF010000023">
    <property type="protein sequence ID" value="MBC3920994.1"/>
    <property type="molecule type" value="Genomic_DNA"/>
</dbReference>
<comment type="subcellular location">
    <subcellularLocation>
        <location evidence="1">Periplasm</location>
    </subcellularLocation>
</comment>
<protein>
    <recommendedName>
        <fullName evidence="8">AlgX/AlgJ SGNH hydrolase-like domain-containing protein</fullName>
    </recommendedName>
</protein>
<proteinExistence type="predicted"/>
<comment type="pathway">
    <text evidence="2">Glycan biosynthesis; alginate biosynthesis.</text>
</comment>
<evidence type="ECO:0000256" key="6">
    <source>
        <dbReference type="ARBA" id="ARBA00022841"/>
    </source>
</evidence>
<reference evidence="9 10" key="1">
    <citation type="submission" date="2020-08" db="EMBL/GenBank/DDBJ databases">
        <title>Novel species isolated from subtropical streams in China.</title>
        <authorList>
            <person name="Lu H."/>
        </authorList>
    </citation>
    <scope>NUCLEOTIDE SEQUENCE [LARGE SCALE GENOMIC DNA]</scope>
    <source>
        <strain evidence="9 10">CY18W</strain>
    </source>
</reference>
<name>A0ABR6ZZ19_9BURK</name>
<keyword evidence="4 7" id="KW-0732">Signal</keyword>
<evidence type="ECO:0000313" key="10">
    <source>
        <dbReference type="Proteomes" id="UP000650424"/>
    </source>
</evidence>
<keyword evidence="3" id="KW-0808">Transferase</keyword>
<evidence type="ECO:0000256" key="1">
    <source>
        <dbReference type="ARBA" id="ARBA00004418"/>
    </source>
</evidence>
<keyword evidence="6" id="KW-0016">Alginate biosynthesis</keyword>
<feature type="signal peptide" evidence="7">
    <location>
        <begin position="1"/>
        <end position="28"/>
    </location>
</feature>
<keyword evidence="10" id="KW-1185">Reference proteome</keyword>
<dbReference type="InterPro" id="IPR031811">
    <property type="entry name" value="ALGX/ALGJ_SGNH-like"/>
</dbReference>
<dbReference type="RefSeq" id="WP_186950829.1">
    <property type="nucleotide sequence ID" value="NZ_JACOGF010000023.1"/>
</dbReference>
<dbReference type="Pfam" id="PF16822">
    <property type="entry name" value="ALGX"/>
    <property type="match status" value="1"/>
</dbReference>
<comment type="caution">
    <text evidence="9">The sequence shown here is derived from an EMBL/GenBank/DDBJ whole genome shotgun (WGS) entry which is preliminary data.</text>
</comment>
<evidence type="ECO:0000259" key="8">
    <source>
        <dbReference type="Pfam" id="PF16822"/>
    </source>
</evidence>
<evidence type="ECO:0000256" key="7">
    <source>
        <dbReference type="SAM" id="SignalP"/>
    </source>
</evidence>
<evidence type="ECO:0000256" key="2">
    <source>
        <dbReference type="ARBA" id="ARBA00005182"/>
    </source>
</evidence>
<evidence type="ECO:0000256" key="4">
    <source>
        <dbReference type="ARBA" id="ARBA00022729"/>
    </source>
</evidence>
<gene>
    <name evidence="9" type="ORF">H8L32_26255</name>
</gene>
<keyword evidence="5" id="KW-0574">Periplasm</keyword>
<dbReference type="Proteomes" id="UP000650424">
    <property type="component" value="Unassembled WGS sequence"/>
</dbReference>